<evidence type="ECO:0000256" key="2">
    <source>
        <dbReference type="ARBA" id="ARBA00009699"/>
    </source>
</evidence>
<dbReference type="Pfam" id="PF03663">
    <property type="entry name" value="Glyco_hydro_76"/>
    <property type="match status" value="1"/>
</dbReference>
<reference evidence="11 12" key="1">
    <citation type="submission" date="2024-02" db="EMBL/GenBank/DDBJ databases">
        <title>De novo assembly and annotation of 12 fungi associated with fruit tree decline syndrome in Ontario, Canada.</title>
        <authorList>
            <person name="Sulman M."/>
            <person name="Ellouze W."/>
            <person name="Ilyukhin E."/>
        </authorList>
    </citation>
    <scope>NUCLEOTIDE SEQUENCE [LARGE SCALE GENOMIC DNA]</scope>
    <source>
        <strain evidence="11 12">M1-105</strain>
    </source>
</reference>
<evidence type="ECO:0000313" key="11">
    <source>
        <dbReference type="EMBL" id="KAL1627185.1"/>
    </source>
</evidence>
<evidence type="ECO:0000256" key="1">
    <source>
        <dbReference type="ARBA" id="ARBA00001452"/>
    </source>
</evidence>
<keyword evidence="4 10" id="KW-0732">Signal</keyword>
<dbReference type="EC" id="3.2.1.101" evidence="3 8"/>
<dbReference type="InterPro" id="IPR014480">
    <property type="entry name" value="Mannan-1_6-alpha_mannosidase"/>
</dbReference>
<evidence type="ECO:0000313" key="12">
    <source>
        <dbReference type="Proteomes" id="UP001521116"/>
    </source>
</evidence>
<evidence type="ECO:0000256" key="6">
    <source>
        <dbReference type="ARBA" id="ARBA00023180"/>
    </source>
</evidence>
<dbReference type="EMBL" id="JAJVDC020000075">
    <property type="protein sequence ID" value="KAL1627185.1"/>
    <property type="molecule type" value="Genomic_DNA"/>
</dbReference>
<accession>A0ABR3SQH1</accession>
<keyword evidence="6" id="KW-0325">Glycoprotein</keyword>
<comment type="similarity">
    <text evidence="2 8">Belongs to the glycosyl hydrolase 76 family.</text>
</comment>
<proteinExistence type="inferred from homology"/>
<dbReference type="InterPro" id="IPR005198">
    <property type="entry name" value="Glyco_hydro_76"/>
</dbReference>
<evidence type="ECO:0000256" key="7">
    <source>
        <dbReference type="ARBA" id="ARBA00023295"/>
    </source>
</evidence>
<dbReference type="SUPFAM" id="SSF48208">
    <property type="entry name" value="Six-hairpin glycosidases"/>
    <property type="match status" value="1"/>
</dbReference>
<feature type="signal peptide" evidence="10">
    <location>
        <begin position="1"/>
        <end position="19"/>
    </location>
</feature>
<protein>
    <recommendedName>
        <fullName evidence="3 8">Mannan endo-1,6-alpha-mannosidase</fullName>
        <ecNumber evidence="3 8">3.2.1.101</ecNumber>
    </recommendedName>
</protein>
<feature type="chain" id="PRO_5045752591" description="Mannan endo-1,6-alpha-mannosidase" evidence="10">
    <location>
        <begin position="20"/>
        <end position="469"/>
    </location>
</feature>
<keyword evidence="7 8" id="KW-0326">Glycosidase</keyword>
<dbReference type="Proteomes" id="UP001521116">
    <property type="component" value="Unassembled WGS sequence"/>
</dbReference>
<evidence type="ECO:0000256" key="4">
    <source>
        <dbReference type="ARBA" id="ARBA00022729"/>
    </source>
</evidence>
<feature type="compositionally biased region" description="Low complexity" evidence="9">
    <location>
        <begin position="372"/>
        <end position="381"/>
    </location>
</feature>
<feature type="region of interest" description="Disordered" evidence="9">
    <location>
        <begin position="359"/>
        <end position="387"/>
    </location>
</feature>
<dbReference type="PIRSF" id="PIRSF016302">
    <property type="entry name" value="Man_a_manosd"/>
    <property type="match status" value="1"/>
</dbReference>
<feature type="compositionally biased region" description="Gly residues" evidence="9">
    <location>
        <begin position="425"/>
        <end position="444"/>
    </location>
</feature>
<dbReference type="PANTHER" id="PTHR12145:SF36">
    <property type="entry name" value="MANNAN ENDO-1,6-ALPHA-MANNOSIDASE DCW1"/>
    <property type="match status" value="1"/>
</dbReference>
<gene>
    <name evidence="11" type="primary">DCW1</name>
    <name evidence="11" type="ORF">SLS56_006523</name>
</gene>
<evidence type="ECO:0000256" key="5">
    <source>
        <dbReference type="ARBA" id="ARBA00022801"/>
    </source>
</evidence>
<dbReference type="InterPro" id="IPR008928">
    <property type="entry name" value="6-hairpin_glycosidase_sf"/>
</dbReference>
<evidence type="ECO:0000256" key="10">
    <source>
        <dbReference type="SAM" id="SignalP"/>
    </source>
</evidence>
<evidence type="ECO:0000256" key="3">
    <source>
        <dbReference type="ARBA" id="ARBA00012350"/>
    </source>
</evidence>
<organism evidence="11 12">
    <name type="scientific">Neofusicoccum ribis</name>
    <dbReference type="NCBI Taxonomy" id="45134"/>
    <lineage>
        <taxon>Eukaryota</taxon>
        <taxon>Fungi</taxon>
        <taxon>Dikarya</taxon>
        <taxon>Ascomycota</taxon>
        <taxon>Pezizomycotina</taxon>
        <taxon>Dothideomycetes</taxon>
        <taxon>Dothideomycetes incertae sedis</taxon>
        <taxon>Botryosphaeriales</taxon>
        <taxon>Botryosphaeriaceae</taxon>
        <taxon>Neofusicoccum</taxon>
    </lineage>
</organism>
<dbReference type="PANTHER" id="PTHR12145">
    <property type="entry name" value="MANNAN ENDO-1,6-ALPHA-MANNOSIDASE DCW1"/>
    <property type="match status" value="1"/>
</dbReference>
<evidence type="ECO:0000256" key="8">
    <source>
        <dbReference type="PIRNR" id="PIRNR016302"/>
    </source>
</evidence>
<name>A0ABR3SQH1_9PEZI</name>
<evidence type="ECO:0000256" key="9">
    <source>
        <dbReference type="SAM" id="MobiDB-lite"/>
    </source>
</evidence>
<comment type="caution">
    <text evidence="11">The sequence shown here is derived from an EMBL/GenBank/DDBJ whole genome shotgun (WGS) entry which is preliminary data.</text>
</comment>
<comment type="catalytic activity">
    <reaction evidence="1 8">
        <text>Random hydrolysis of (1-&gt;6)-alpha-D-mannosidic linkages in unbranched (1-&gt;6)-mannans.</text>
        <dbReference type="EC" id="3.2.1.101"/>
    </reaction>
</comment>
<dbReference type="Gene3D" id="1.50.10.20">
    <property type="match status" value="1"/>
</dbReference>
<sequence length="469" mass="49532">MPSFFLCPAVLALAAAVHALDIPTNDADALSLAVKQVSNGVLTFYDRDSNETQDGIGIFPDPYYWWESGVAWDSLVNYWYLTGDASHNELVQSALIAQTGPGDDFMPLNQTKSLANDDQAAWGLAAMTAAERDFPTTGNQTAWIDLARNVFDTQAARWDTGSCGGGLRWQIFTFNAGYTYKNSISQAMFFQLAARLAHFTGNQTYVDWASRAYDWTSSVGLISENSMVYDGTSATNNCTEFSHIQWSYNAAAFVYGSAILANITSDTQWTDRTNSLLSSLLTTFFPNTTSQIITERACESSGTCNPDQLVMPALTLRWLALTPLFAPTTQASIYPALNASAAAAASRCTVVDGQGPDAPANCRGRWSASGNDTSSGDGENTGTDDDTWGLGQQLAALEVLQSKYVVTPDGVNASFALKTENGTATAGGGNGTATGGSGASGTAGASGAGRLAASWAALVTVAAVGAWFL</sequence>
<keyword evidence="12" id="KW-1185">Reference proteome</keyword>
<dbReference type="GO" id="GO:0016787">
    <property type="term" value="F:hydrolase activity"/>
    <property type="evidence" value="ECO:0007669"/>
    <property type="project" value="UniProtKB-KW"/>
</dbReference>
<feature type="region of interest" description="Disordered" evidence="9">
    <location>
        <begin position="422"/>
        <end position="444"/>
    </location>
</feature>
<keyword evidence="5 8" id="KW-0378">Hydrolase</keyword>